<keyword evidence="7" id="KW-1185">Reference proteome</keyword>
<dbReference type="GO" id="GO:0008061">
    <property type="term" value="F:chitin binding"/>
    <property type="evidence" value="ECO:0007669"/>
    <property type="project" value="UniProtKB-UniRule"/>
</dbReference>
<evidence type="ECO:0000313" key="6">
    <source>
        <dbReference type="EMBL" id="EKD12205.1"/>
    </source>
</evidence>
<dbReference type="PROSITE" id="PS50941">
    <property type="entry name" value="CHIT_BIND_I_2"/>
    <property type="match status" value="1"/>
</dbReference>
<dbReference type="OrthoDB" id="2342176at2759"/>
<dbReference type="AlphaFoldDB" id="K1W5N7"/>
<dbReference type="SUPFAM" id="SSF57016">
    <property type="entry name" value="Plant lectins/antimicrobial peptides"/>
    <property type="match status" value="1"/>
</dbReference>
<dbReference type="InterPro" id="IPR001002">
    <property type="entry name" value="Chitin-bd_1"/>
</dbReference>
<proteinExistence type="predicted"/>
<dbReference type="EMBL" id="JH921460">
    <property type="protein sequence ID" value="EKD12205.1"/>
    <property type="molecule type" value="Genomic_DNA"/>
</dbReference>
<dbReference type="KEGG" id="mbe:MBM_09526"/>
<accession>K1W5N7</accession>
<evidence type="ECO:0000256" key="4">
    <source>
        <dbReference type="SAM" id="SignalP"/>
    </source>
</evidence>
<feature type="compositionally biased region" description="Low complexity" evidence="3">
    <location>
        <begin position="265"/>
        <end position="284"/>
    </location>
</feature>
<keyword evidence="4" id="KW-0732">Signal</keyword>
<reference evidence="6 7" key="1">
    <citation type="journal article" date="2012" name="BMC Genomics">
        <title>Sequencing the genome of Marssonina brunnea reveals fungus-poplar co-evolution.</title>
        <authorList>
            <person name="Zhu S."/>
            <person name="Cao Y.-Z."/>
            <person name="Jiang C."/>
            <person name="Tan B.-Y."/>
            <person name="Wang Z."/>
            <person name="Feng S."/>
            <person name="Zhang L."/>
            <person name="Su X.-H."/>
            <person name="Brejova B."/>
            <person name="Vinar T."/>
            <person name="Xu M."/>
            <person name="Wang M.-X."/>
            <person name="Zhang S.-G."/>
            <person name="Huang M.-R."/>
            <person name="Wu R."/>
            <person name="Zhou Y."/>
        </authorList>
    </citation>
    <scope>NUCLEOTIDE SEQUENCE [LARGE SCALE GENOMIC DNA]</scope>
    <source>
        <strain evidence="6 7">MB_m1</strain>
    </source>
</reference>
<dbReference type="InParanoid" id="K1W5N7"/>
<evidence type="ECO:0000256" key="3">
    <source>
        <dbReference type="SAM" id="MobiDB-lite"/>
    </source>
</evidence>
<dbReference type="OMA" id="AGTICRW"/>
<protein>
    <submittedName>
        <fullName evidence="6">RNA polymerase Rpb1 repeat domain protein</fullName>
    </submittedName>
</protein>
<dbReference type="eggNOG" id="ENOG502RZYG">
    <property type="taxonomic scope" value="Eukaryota"/>
</dbReference>
<dbReference type="PANTHER" id="PTHR36182:SF1">
    <property type="entry name" value="PROTEIN, PUTATIVE (AFU_ORTHOLOGUE AFUA_6G10930)-RELATED"/>
    <property type="match status" value="1"/>
</dbReference>
<organism evidence="6 7">
    <name type="scientific">Marssonina brunnea f. sp. multigermtubi (strain MB_m1)</name>
    <name type="common">Marssonina leaf spot fungus</name>
    <dbReference type="NCBI Taxonomy" id="1072389"/>
    <lineage>
        <taxon>Eukaryota</taxon>
        <taxon>Fungi</taxon>
        <taxon>Dikarya</taxon>
        <taxon>Ascomycota</taxon>
        <taxon>Pezizomycotina</taxon>
        <taxon>Leotiomycetes</taxon>
        <taxon>Helotiales</taxon>
        <taxon>Drepanopezizaceae</taxon>
        <taxon>Drepanopeziza</taxon>
    </lineage>
</organism>
<keyword evidence="2" id="KW-1015">Disulfide bond</keyword>
<dbReference type="STRING" id="1072389.K1W5N7"/>
<keyword evidence="1 2" id="KW-0147">Chitin-binding</keyword>
<dbReference type="GeneID" id="18765461"/>
<dbReference type="InterPro" id="IPR036861">
    <property type="entry name" value="Endochitinase-like_sf"/>
</dbReference>
<feature type="disulfide bond" evidence="2">
    <location>
        <begin position="293"/>
        <end position="308"/>
    </location>
</feature>
<evidence type="ECO:0000256" key="1">
    <source>
        <dbReference type="ARBA" id="ARBA00022669"/>
    </source>
</evidence>
<dbReference type="Gene3D" id="3.30.60.10">
    <property type="entry name" value="Endochitinase-like"/>
    <property type="match status" value="1"/>
</dbReference>
<evidence type="ECO:0000259" key="5">
    <source>
        <dbReference type="PROSITE" id="PS50941"/>
    </source>
</evidence>
<feature type="region of interest" description="Disordered" evidence="3">
    <location>
        <begin position="265"/>
        <end position="287"/>
    </location>
</feature>
<dbReference type="PANTHER" id="PTHR36182">
    <property type="entry name" value="PROTEIN, PUTATIVE (AFU_ORTHOLOGUE AFUA_6G10930)-RELATED"/>
    <property type="match status" value="1"/>
</dbReference>
<gene>
    <name evidence="6" type="ORF">MBM_09526</name>
</gene>
<name>K1W5N7_MARBU</name>
<evidence type="ECO:0000313" key="7">
    <source>
        <dbReference type="Proteomes" id="UP000006753"/>
    </source>
</evidence>
<feature type="chain" id="PRO_5003852279" evidence="4">
    <location>
        <begin position="20"/>
        <end position="350"/>
    </location>
</feature>
<feature type="signal peptide" evidence="4">
    <location>
        <begin position="1"/>
        <end position="19"/>
    </location>
</feature>
<evidence type="ECO:0000256" key="2">
    <source>
        <dbReference type="PROSITE-ProRule" id="PRU00261"/>
    </source>
</evidence>
<dbReference type="CDD" id="cd11618">
    <property type="entry name" value="ChtBD1_1"/>
    <property type="match status" value="1"/>
</dbReference>
<dbReference type="Gene3D" id="2.70.50.70">
    <property type="match status" value="1"/>
</dbReference>
<dbReference type="Proteomes" id="UP000006753">
    <property type="component" value="Unassembled WGS sequence"/>
</dbReference>
<sequence length="350" mass="36165">MLPTTFIALAAGLVGLATAHMEMKFPIPLGDRRGLAGPADYSLHAPLMANGADFPCKGKLGILATPAGASLHTWAAGSVADVTIGGVIKPGSGEVPAFHNGGSCQAALSYDQGKTWKVIHSFQGNCPLQPDTSFRFNIPSDAPTSHAVFAWLWWNHTGNREMYMQCASITIAAGSSSGPAPAVPFSQRPDIFRANINNGCHTIEGKDTFFPSPGPDVTTFGTKQDGSYSGNCGVTQEAVSAVSSSTAPAPGPASTASTSYTTKLASSATSSSTPSSAPVNNPSPLRVSTNGECSGVQTCKGSIFGRCCSTWGYCGNTPVYCGYRCMSAFGDCDAHVIVTPGDKLTQLYDG</sequence>
<feature type="domain" description="Chitin-binding type-1" evidence="5">
    <location>
        <begin position="290"/>
        <end position="334"/>
    </location>
</feature>
<comment type="caution">
    <text evidence="2">Lacks conserved residue(s) required for the propagation of feature annotation.</text>
</comment>
<feature type="disulfide bond" evidence="2">
    <location>
        <begin position="307"/>
        <end position="321"/>
    </location>
</feature>
<dbReference type="HOGENOM" id="CLU_032571_0_0_1"/>